<evidence type="ECO:0000256" key="5">
    <source>
        <dbReference type="SAM" id="MobiDB-lite"/>
    </source>
</evidence>
<feature type="domain" description="Helicase C-terminal" evidence="6">
    <location>
        <begin position="1"/>
        <end position="123"/>
    </location>
</feature>
<protein>
    <recommendedName>
        <fullName evidence="6">Helicase C-terminal domain-containing protein</fullName>
    </recommendedName>
</protein>
<evidence type="ECO:0000256" key="1">
    <source>
        <dbReference type="ARBA" id="ARBA00022741"/>
    </source>
</evidence>
<dbReference type="GO" id="GO:0016787">
    <property type="term" value="F:hydrolase activity"/>
    <property type="evidence" value="ECO:0007669"/>
    <property type="project" value="UniProtKB-KW"/>
</dbReference>
<dbReference type="PANTHER" id="PTHR14025:SF20">
    <property type="entry name" value="FANCONI ANEMIA GROUP M PROTEIN"/>
    <property type="match status" value="1"/>
</dbReference>
<dbReference type="AlphaFoldDB" id="A0A085M231"/>
<dbReference type="InterPro" id="IPR011335">
    <property type="entry name" value="Restrct_endonuc-II-like"/>
</dbReference>
<evidence type="ECO:0000256" key="2">
    <source>
        <dbReference type="ARBA" id="ARBA00022801"/>
    </source>
</evidence>
<keyword evidence="2" id="KW-0378">Hydrolase</keyword>
<dbReference type="EMBL" id="KL363241">
    <property type="protein sequence ID" value="KFD51277.1"/>
    <property type="molecule type" value="Genomic_DNA"/>
</dbReference>
<dbReference type="InterPro" id="IPR001650">
    <property type="entry name" value="Helicase_C-like"/>
</dbReference>
<dbReference type="GO" id="GO:0045003">
    <property type="term" value="P:double-strand break repair via synthesis-dependent strand annealing"/>
    <property type="evidence" value="ECO:0007669"/>
    <property type="project" value="TreeGrafter"/>
</dbReference>
<evidence type="ECO:0000256" key="3">
    <source>
        <dbReference type="ARBA" id="ARBA00022806"/>
    </source>
</evidence>
<accession>A0A085M231</accession>
<keyword evidence="3" id="KW-0347">Helicase</keyword>
<name>A0A085M231_9BILA</name>
<evidence type="ECO:0000313" key="8">
    <source>
        <dbReference type="Proteomes" id="UP000030764"/>
    </source>
</evidence>
<dbReference type="GO" id="GO:0005524">
    <property type="term" value="F:ATP binding"/>
    <property type="evidence" value="ECO:0007669"/>
    <property type="project" value="UniProtKB-KW"/>
</dbReference>
<gene>
    <name evidence="7" type="ORF">M513_07877</name>
</gene>
<dbReference type="GO" id="GO:0043138">
    <property type="term" value="F:3'-5' DNA helicase activity"/>
    <property type="evidence" value="ECO:0007669"/>
    <property type="project" value="TreeGrafter"/>
</dbReference>
<keyword evidence="1" id="KW-0547">Nucleotide-binding</keyword>
<dbReference type="GO" id="GO:0009378">
    <property type="term" value="F:four-way junction helicase activity"/>
    <property type="evidence" value="ECO:0007669"/>
    <property type="project" value="TreeGrafter"/>
</dbReference>
<sequence length="990" mass="110074">MKFLGQYGGRKFNNGLSQKKQLAVIKEFQEGGYNTLVSTCVGEEGLDIGEVDLIVCYDSPSSPVRLVQRMGRTGRKRHGKILLLVTEGKEQLMHKQSESSRDIVDKTMAGKLSSFVLYDSNPRMMPTSLKPKCLQVDTASASRIREHRESGLTESSAIDKKTKCVPCFSRVLLVFKSRTAADAVLRSSLLQSDFQERMQRCFFIEHSKICKAFVSTITKWRSKNAQVANENDIDNLPEARSMESVEAQNDCRRSGCFTGNESLRKLDEEFLWISDICKAHGKPIEDDETDSSFQEEMCMLTIILGKAIGSYFGFDVDVSSIAHHSSSINDNKCGSIEGADPAQVPHSCYFESVASHTLNVSSPVNINLATCASNVNIDLGSTPKSTLSVESADGKNDCNESLNDSQGLTAGTVSPGLMRHSDLTFDRSKVVFCGEDEELNISSINLGFNFDPFGESFDQLSENSSASVCCEPCPTNKHDVLGSPILKKRNSLSCFVNDESVPVGSIVEDEDEDEECEHVKHDSRYRTAHENKMRRSRRSSFILSQADVSVHSDVCVSTDEEEDSSECVSFDSSFVDLCSDTENGSTITPSQMRGVYVRSLIDSPNPMARRLKFVFSPKIGANEDTTTDGGSEASESSCDGFVVPDNFVEYEEQPEPIESNLEKPENAHSTKRIDRKSVVRKKRRVFICETSDSDETGEVPRCNILLPKPTEFKPTPSESAVGKALTNEPVSFGQTHEVLPTANVSPCGSSSIRPEETLPSSSVMKPLVLIGLHQICSAQHIASTFRTSFGINVYVCSLVDCDYVLSNRMVCKRVFYSEFSNPTTNGKIRKGVFSLLSSFSCVVLLLERDRLKNKFYSKEIVPPQELHHNKVVDSALAVLFLEPRVKVVFADSVEILAQLTQSEARRGYGIQWDPNFSHQELQMLKFYRSFACTTYLSSFNLVKNFGSVEAVMRSSISDLMSKGKMLRHQAELFYHFIHEKIDADARFWVS</sequence>
<dbReference type="Proteomes" id="UP000030764">
    <property type="component" value="Unassembled WGS sequence"/>
</dbReference>
<dbReference type="PROSITE" id="PS51194">
    <property type="entry name" value="HELICASE_CTER"/>
    <property type="match status" value="1"/>
</dbReference>
<dbReference type="Gene3D" id="3.40.50.10130">
    <property type="match status" value="1"/>
</dbReference>
<dbReference type="Gene3D" id="3.40.50.300">
    <property type="entry name" value="P-loop containing nucleotide triphosphate hydrolases"/>
    <property type="match status" value="1"/>
</dbReference>
<keyword evidence="8" id="KW-1185">Reference proteome</keyword>
<dbReference type="SUPFAM" id="SSF52540">
    <property type="entry name" value="P-loop containing nucleoside triphosphate hydrolases"/>
    <property type="match status" value="1"/>
</dbReference>
<dbReference type="GO" id="GO:0036297">
    <property type="term" value="P:interstrand cross-link repair"/>
    <property type="evidence" value="ECO:0007669"/>
    <property type="project" value="TreeGrafter"/>
</dbReference>
<dbReference type="SUPFAM" id="SSF52980">
    <property type="entry name" value="Restriction endonuclease-like"/>
    <property type="match status" value="1"/>
</dbReference>
<dbReference type="InterPro" id="IPR027417">
    <property type="entry name" value="P-loop_NTPase"/>
</dbReference>
<evidence type="ECO:0000256" key="4">
    <source>
        <dbReference type="ARBA" id="ARBA00022840"/>
    </source>
</evidence>
<feature type="region of interest" description="Disordered" evidence="5">
    <location>
        <begin position="654"/>
        <end position="675"/>
    </location>
</feature>
<dbReference type="GO" id="GO:0000400">
    <property type="term" value="F:four-way junction DNA binding"/>
    <property type="evidence" value="ECO:0007669"/>
    <property type="project" value="TreeGrafter"/>
</dbReference>
<dbReference type="PANTHER" id="PTHR14025">
    <property type="entry name" value="FANCONI ANEMIA GROUP M FANCM FAMILY MEMBER"/>
    <property type="match status" value="1"/>
</dbReference>
<keyword evidence="4" id="KW-0067">ATP-binding</keyword>
<evidence type="ECO:0000313" key="7">
    <source>
        <dbReference type="EMBL" id="KFD51277.1"/>
    </source>
</evidence>
<dbReference type="SMART" id="SM00490">
    <property type="entry name" value="HELICc"/>
    <property type="match status" value="1"/>
</dbReference>
<dbReference type="Pfam" id="PF00271">
    <property type="entry name" value="Helicase_C"/>
    <property type="match status" value="1"/>
</dbReference>
<reference evidence="7 8" key="1">
    <citation type="journal article" date="2014" name="Nat. Genet.">
        <title>Genome and transcriptome of the porcine whipworm Trichuris suis.</title>
        <authorList>
            <person name="Jex A.R."/>
            <person name="Nejsum P."/>
            <person name="Schwarz E.M."/>
            <person name="Hu L."/>
            <person name="Young N.D."/>
            <person name="Hall R.S."/>
            <person name="Korhonen P.K."/>
            <person name="Liao S."/>
            <person name="Thamsborg S."/>
            <person name="Xia J."/>
            <person name="Xu P."/>
            <person name="Wang S."/>
            <person name="Scheerlinck J.P."/>
            <person name="Hofmann A."/>
            <person name="Sternberg P.W."/>
            <person name="Wang J."/>
            <person name="Gasser R.B."/>
        </authorList>
    </citation>
    <scope>NUCLEOTIDE SEQUENCE [LARGE SCALE GENOMIC DNA]</scope>
    <source>
        <strain evidence="7">DCEP-RM93M</strain>
    </source>
</reference>
<dbReference type="Gene3D" id="1.10.150.20">
    <property type="entry name" value="5' to 3' exonuclease, C-terminal subdomain"/>
    <property type="match status" value="1"/>
</dbReference>
<evidence type="ECO:0000259" key="6">
    <source>
        <dbReference type="PROSITE" id="PS51194"/>
    </source>
</evidence>
<proteinExistence type="predicted"/>
<organism evidence="7 8">
    <name type="scientific">Trichuris suis</name>
    <name type="common">pig whipworm</name>
    <dbReference type="NCBI Taxonomy" id="68888"/>
    <lineage>
        <taxon>Eukaryota</taxon>
        <taxon>Metazoa</taxon>
        <taxon>Ecdysozoa</taxon>
        <taxon>Nematoda</taxon>
        <taxon>Enoplea</taxon>
        <taxon>Dorylaimia</taxon>
        <taxon>Trichinellida</taxon>
        <taxon>Trichuridae</taxon>
        <taxon>Trichuris</taxon>
    </lineage>
</organism>
<feature type="compositionally biased region" description="Basic and acidic residues" evidence="5">
    <location>
        <begin position="660"/>
        <end position="675"/>
    </location>
</feature>